<name>A0ABQ0B327_9FIRM</name>
<evidence type="ECO:0000313" key="5">
    <source>
        <dbReference type="EMBL" id="GAA6270661.1"/>
    </source>
</evidence>
<reference evidence="5 6" key="1">
    <citation type="submission" date="2024-04" db="EMBL/GenBank/DDBJ databases">
        <title>Defined microbial consortia suppress multidrug-resistant proinflammatory Enterobacteriaceae via ecological control.</title>
        <authorList>
            <person name="Furuichi M."/>
            <person name="Kawaguchi T."/>
            <person name="Pust M."/>
            <person name="Yasuma K."/>
            <person name="Plichta D."/>
            <person name="Hasegawa N."/>
            <person name="Ohya T."/>
            <person name="Bhattarai S."/>
            <person name="Sasajima S."/>
            <person name="Aoto Y."/>
            <person name="Tuganbaev T."/>
            <person name="Yaginuma M."/>
            <person name="Ueda M."/>
            <person name="Okahashi N."/>
            <person name="Amafuji K."/>
            <person name="Kiridooshi Y."/>
            <person name="Sugita K."/>
            <person name="Strazar M."/>
            <person name="Skelly A."/>
            <person name="Suda W."/>
            <person name="Hattori M."/>
            <person name="Nakamoto N."/>
            <person name="Caballero S."/>
            <person name="Norman J."/>
            <person name="Olle B."/>
            <person name="Tanoue T."/>
            <person name="Arita M."/>
            <person name="Bucci V."/>
            <person name="Atarashi K."/>
            <person name="Xavier R."/>
            <person name="Honda K."/>
        </authorList>
    </citation>
    <scope>NUCLEOTIDE SEQUENCE [LARGE SCALE GENOMIC DNA]</scope>
    <source>
        <strain evidence="6">f13</strain>
    </source>
</reference>
<evidence type="ECO:0000256" key="1">
    <source>
        <dbReference type="ARBA" id="ARBA00008834"/>
    </source>
</evidence>
<evidence type="ECO:0000256" key="4">
    <source>
        <dbReference type="RuleBase" id="RU361169"/>
    </source>
</evidence>
<dbReference type="InterPro" id="IPR000743">
    <property type="entry name" value="Glyco_hydro_28"/>
</dbReference>
<dbReference type="InterPro" id="IPR012334">
    <property type="entry name" value="Pectin_lyas_fold"/>
</dbReference>
<dbReference type="Pfam" id="PF00295">
    <property type="entry name" value="Glyco_hydro_28"/>
    <property type="match status" value="1"/>
</dbReference>
<dbReference type="EMBL" id="BAABXL010000001">
    <property type="protein sequence ID" value="GAA6270661.1"/>
    <property type="molecule type" value="Genomic_DNA"/>
</dbReference>
<dbReference type="SUPFAM" id="SSF51126">
    <property type="entry name" value="Pectin lyase-like"/>
    <property type="match status" value="1"/>
</dbReference>
<dbReference type="InterPro" id="IPR011050">
    <property type="entry name" value="Pectin_lyase_fold/virulence"/>
</dbReference>
<comment type="caution">
    <text evidence="5">The sequence shown here is derived from an EMBL/GenBank/DDBJ whole genome shotgun (WGS) entry which is preliminary data.</text>
</comment>
<evidence type="ECO:0000256" key="2">
    <source>
        <dbReference type="ARBA" id="ARBA00022801"/>
    </source>
</evidence>
<keyword evidence="3 4" id="KW-0326">Glycosidase</keyword>
<sequence>MNCNVDLTRVKAPLLFEASKEISWSNPKLYIKDDLRTLVFTGCYKKGEEVKSCRVVSRSRDLISWTVPVPLESECRPEGEEGKDVRASESWSRFSWASAGVCSANALWDPQLHMYLAVYQGNRPVNGTDDETEGSIGIAVSRDLTHWQSFLKDHPTYPGHGVIYEGDYYPAIPFSEYIHPEELPAGEKVFDVRDFGAVSDGETLSTEAVQAAVDAAATCGGTVLVSGGYYCVGAVHLASGITLWIHSDSALCASRDLENYGDALIGCVGAEAVTITGGGKIIGRGEYFVYLPQNPPLTVPMEVTKLPPFLYDPMGYPVDSIRYTYRSRIRYAEDRYAEGLPPIQRPMYTVWIRSSRNVAIRNIIIEDALDWTLCVDCSRQVRVRDLVINGNRHVANTDGIDIMGSSQVEVDHCFVSCADDGICVKAPMKQGHDGINIEDADAEMGGTEQIHIKDCTVVSVMNAFKIGTETYFDIKDITVENCRFMLPDIYPGTVSGISIESADGSHIQNVQIRNIEMDKVCCPVFICLNMRNKYGFLNDEDREEKYYGGAIENIVIEHVRAFQTEVPSILTGFQTQENGRVIERRIKDIQIRDFQAVYRDNKEDLDIRNPVYENVRDYPENNAFGDVPAYGFYIRHAEGVCLEDWEVIPRTMNTREAVVREYTD</sequence>
<protein>
    <recommendedName>
        <fullName evidence="7">Polygalacturonase</fullName>
    </recommendedName>
</protein>
<comment type="similarity">
    <text evidence="1 4">Belongs to the glycosyl hydrolase 28 family.</text>
</comment>
<dbReference type="Proteomes" id="UP001600894">
    <property type="component" value="Unassembled WGS sequence"/>
</dbReference>
<evidence type="ECO:0008006" key="7">
    <source>
        <dbReference type="Google" id="ProtNLM"/>
    </source>
</evidence>
<accession>A0ABQ0B327</accession>
<dbReference type="SMART" id="SM00710">
    <property type="entry name" value="PbH1"/>
    <property type="match status" value="4"/>
</dbReference>
<dbReference type="InterPro" id="IPR006626">
    <property type="entry name" value="PbH1"/>
</dbReference>
<dbReference type="PANTHER" id="PTHR31339">
    <property type="entry name" value="PECTIN LYASE-RELATED"/>
    <property type="match status" value="1"/>
</dbReference>
<dbReference type="InterPro" id="IPR051801">
    <property type="entry name" value="GH28_Enzymes"/>
</dbReference>
<organism evidence="5 6">
    <name type="scientific">Enterocloster alcoholdehydrogenati</name>
    <dbReference type="NCBI Taxonomy" id="2547410"/>
    <lineage>
        <taxon>Bacteria</taxon>
        <taxon>Bacillati</taxon>
        <taxon>Bacillota</taxon>
        <taxon>Clostridia</taxon>
        <taxon>Lachnospirales</taxon>
        <taxon>Lachnospiraceae</taxon>
        <taxon>Enterocloster</taxon>
    </lineage>
</organism>
<evidence type="ECO:0000256" key="3">
    <source>
        <dbReference type="ARBA" id="ARBA00023295"/>
    </source>
</evidence>
<dbReference type="Gene3D" id="2.160.20.10">
    <property type="entry name" value="Single-stranded right-handed beta-helix, Pectin lyase-like"/>
    <property type="match status" value="1"/>
</dbReference>
<proteinExistence type="inferred from homology"/>
<dbReference type="RefSeq" id="WP_176255980.1">
    <property type="nucleotide sequence ID" value="NZ_BAABXL010000001.1"/>
</dbReference>
<gene>
    <name evidence="5" type="ORF">F130042H8_37210</name>
</gene>
<dbReference type="PANTHER" id="PTHR31339:SF9">
    <property type="entry name" value="PLASMIN AND FIBRONECTIN-BINDING PROTEIN A"/>
    <property type="match status" value="1"/>
</dbReference>
<evidence type="ECO:0000313" key="6">
    <source>
        <dbReference type="Proteomes" id="UP001600894"/>
    </source>
</evidence>
<keyword evidence="6" id="KW-1185">Reference proteome</keyword>
<keyword evidence="2 4" id="KW-0378">Hydrolase</keyword>